<keyword evidence="1" id="KW-0808">Transferase</keyword>
<dbReference type="Proteomes" id="UP001304467">
    <property type="component" value="Unassembled WGS sequence"/>
</dbReference>
<proteinExistence type="predicted"/>
<keyword evidence="1" id="KW-0418">Kinase</keyword>
<name>A0ABU5WI34_9BURK</name>
<dbReference type="RefSeq" id="WP_060011455.1">
    <property type="nucleotide sequence ID" value="NZ_JAWRKY010000001.1"/>
</dbReference>
<accession>A0ABU5WI34</accession>
<keyword evidence="2" id="KW-1185">Reference proteome</keyword>
<evidence type="ECO:0000313" key="1">
    <source>
        <dbReference type="EMBL" id="MEB2578627.1"/>
    </source>
</evidence>
<dbReference type="EMBL" id="JAWRLE010000007">
    <property type="protein sequence ID" value="MEB2578627.1"/>
    <property type="molecule type" value="Genomic_DNA"/>
</dbReference>
<gene>
    <name evidence="1" type="ORF">SB593_06580</name>
</gene>
<sequence length="181" mass="19891">MSDNIVWVVDVEASLDEVPILVDRGISWLVENSIMQSVPESANALGGGDLYRPGSKAAAWSEQISMGNVWCGVELKTDRTVFHSGPGPHDVRCPHCGRSHSLGDVPWSDAVGAWFSNEADDTLACPTCRRSARIIDWTFLELDWAFGNLGFGFTNWLIAPRLAVELGKVLGHRVKIVHQHI</sequence>
<reference evidence="1 2" key="1">
    <citation type="journal article" date="2023" name="Front. Microbiol.">
        <title>Genomic analyses of Burkholderia respiratory isolates indicates two evolutionarily distinct B. anthina clades.</title>
        <authorList>
            <person name="Pham A."/>
            <person name="Volmer J.G."/>
            <person name="Chambers D.C."/>
            <person name="Smith D.J."/>
            <person name="Reid D.W."/>
            <person name="Burr L."/>
            <person name="Wells T.J."/>
        </authorList>
    </citation>
    <scope>NUCLEOTIDE SEQUENCE [LARGE SCALE GENOMIC DNA]</scope>
    <source>
        <strain evidence="1 2">BCCIQ07A</strain>
    </source>
</reference>
<evidence type="ECO:0000313" key="2">
    <source>
        <dbReference type="Proteomes" id="UP001304467"/>
    </source>
</evidence>
<dbReference type="GO" id="GO:0004674">
    <property type="term" value="F:protein serine/threonine kinase activity"/>
    <property type="evidence" value="ECO:0007669"/>
    <property type="project" value="UniProtKB-KW"/>
</dbReference>
<keyword evidence="1" id="KW-0723">Serine/threonine-protein kinase</keyword>
<comment type="caution">
    <text evidence="1">The sequence shown here is derived from an EMBL/GenBank/DDBJ whole genome shotgun (WGS) entry which is preliminary data.</text>
</comment>
<organism evidence="1 2">
    <name type="scientific">Burkholderia anthinoferrum</name>
    <dbReference type="NCBI Taxonomy" id="3090833"/>
    <lineage>
        <taxon>Bacteria</taxon>
        <taxon>Pseudomonadati</taxon>
        <taxon>Pseudomonadota</taxon>
        <taxon>Betaproteobacteria</taxon>
        <taxon>Burkholderiales</taxon>
        <taxon>Burkholderiaceae</taxon>
        <taxon>Burkholderia</taxon>
    </lineage>
</organism>
<protein>
    <submittedName>
        <fullName evidence="1">Serine/threonine protein kinase</fullName>
    </submittedName>
</protein>